<evidence type="ECO:0000313" key="2">
    <source>
        <dbReference type="EMBL" id="KZP06175.1"/>
    </source>
</evidence>
<sequence>MAAPSHPNFYIFLCVFFRLDTLGYHLCVISRPLGVPKRRRTSLSDHPKFIRSLRFDFDSALHSIRRGHGHALGTNAHQSRAALIC</sequence>
<accession>A0A167WJQ3</accession>
<keyword evidence="3" id="KW-1185">Reference proteome</keyword>
<evidence type="ECO:0000313" key="3">
    <source>
        <dbReference type="Proteomes" id="UP000076532"/>
    </source>
</evidence>
<evidence type="ECO:0000256" key="1">
    <source>
        <dbReference type="SAM" id="SignalP"/>
    </source>
</evidence>
<feature type="signal peptide" evidence="1">
    <location>
        <begin position="1"/>
        <end position="23"/>
    </location>
</feature>
<feature type="chain" id="PRO_5007893993" description="Secreted protein" evidence="1">
    <location>
        <begin position="24"/>
        <end position="85"/>
    </location>
</feature>
<dbReference type="Proteomes" id="UP000076532">
    <property type="component" value="Unassembled WGS sequence"/>
</dbReference>
<dbReference type="EMBL" id="KV417801">
    <property type="protein sequence ID" value="KZP06175.1"/>
    <property type="molecule type" value="Genomic_DNA"/>
</dbReference>
<gene>
    <name evidence="2" type="ORF">FIBSPDRAFT_329827</name>
</gene>
<name>A0A167WJQ3_9AGAM</name>
<organism evidence="2 3">
    <name type="scientific">Athelia psychrophila</name>
    <dbReference type="NCBI Taxonomy" id="1759441"/>
    <lineage>
        <taxon>Eukaryota</taxon>
        <taxon>Fungi</taxon>
        <taxon>Dikarya</taxon>
        <taxon>Basidiomycota</taxon>
        <taxon>Agaricomycotina</taxon>
        <taxon>Agaricomycetes</taxon>
        <taxon>Agaricomycetidae</taxon>
        <taxon>Atheliales</taxon>
        <taxon>Atheliaceae</taxon>
        <taxon>Athelia</taxon>
    </lineage>
</organism>
<dbReference type="AlphaFoldDB" id="A0A167WJQ3"/>
<protein>
    <recommendedName>
        <fullName evidence="4">Secreted protein</fullName>
    </recommendedName>
</protein>
<reference evidence="2 3" key="1">
    <citation type="journal article" date="2016" name="Mol. Biol. Evol.">
        <title>Comparative Genomics of Early-Diverging Mushroom-Forming Fungi Provides Insights into the Origins of Lignocellulose Decay Capabilities.</title>
        <authorList>
            <person name="Nagy L.G."/>
            <person name="Riley R."/>
            <person name="Tritt A."/>
            <person name="Adam C."/>
            <person name="Daum C."/>
            <person name="Floudas D."/>
            <person name="Sun H."/>
            <person name="Yadav J.S."/>
            <person name="Pangilinan J."/>
            <person name="Larsson K.H."/>
            <person name="Matsuura K."/>
            <person name="Barry K."/>
            <person name="Labutti K."/>
            <person name="Kuo R."/>
            <person name="Ohm R.A."/>
            <person name="Bhattacharya S.S."/>
            <person name="Shirouzu T."/>
            <person name="Yoshinaga Y."/>
            <person name="Martin F.M."/>
            <person name="Grigoriev I.V."/>
            <person name="Hibbett D.S."/>
        </authorList>
    </citation>
    <scope>NUCLEOTIDE SEQUENCE [LARGE SCALE GENOMIC DNA]</scope>
    <source>
        <strain evidence="2 3">CBS 109695</strain>
    </source>
</reference>
<keyword evidence="1" id="KW-0732">Signal</keyword>
<proteinExistence type="predicted"/>
<evidence type="ECO:0008006" key="4">
    <source>
        <dbReference type="Google" id="ProtNLM"/>
    </source>
</evidence>